<feature type="transmembrane region" description="Helical" evidence="6">
    <location>
        <begin position="291"/>
        <end position="309"/>
    </location>
</feature>
<dbReference type="Gene3D" id="1.20.1250.20">
    <property type="entry name" value="MFS general substrate transporter like domains"/>
    <property type="match status" value="1"/>
</dbReference>
<feature type="transmembrane region" description="Helical" evidence="6">
    <location>
        <begin position="416"/>
        <end position="435"/>
    </location>
</feature>
<protein>
    <submittedName>
        <fullName evidence="7 9">MFS transporter</fullName>
    </submittedName>
</protein>
<dbReference type="EMBL" id="JACWMT010000002">
    <property type="protein sequence ID" value="MBD1270461.1"/>
    <property type="molecule type" value="Genomic_DNA"/>
</dbReference>
<evidence type="ECO:0000256" key="6">
    <source>
        <dbReference type="SAM" id="Phobius"/>
    </source>
</evidence>
<feature type="transmembrane region" description="Helical" evidence="6">
    <location>
        <begin position="258"/>
        <end position="285"/>
    </location>
</feature>
<feature type="transmembrane region" description="Helical" evidence="6">
    <location>
        <begin position="114"/>
        <end position="134"/>
    </location>
</feature>
<dbReference type="GO" id="GO:0012505">
    <property type="term" value="C:endomembrane system"/>
    <property type="evidence" value="ECO:0007669"/>
    <property type="project" value="UniProtKB-SubCell"/>
</dbReference>
<evidence type="ECO:0000256" key="5">
    <source>
        <dbReference type="ARBA" id="ARBA00023136"/>
    </source>
</evidence>
<reference evidence="7" key="2">
    <citation type="submission" date="2020-09" db="EMBL/GenBank/DDBJ databases">
        <title>Novel species in genus Aeromicrobium.</title>
        <authorList>
            <person name="Zhang G."/>
        </authorList>
    </citation>
    <scope>NUCLEOTIDE SEQUENCE</scope>
    <source>
        <strain evidence="7">SSW1-57</strain>
    </source>
</reference>
<feature type="transmembrane region" description="Helical" evidence="6">
    <location>
        <begin position="321"/>
        <end position="339"/>
    </location>
</feature>
<keyword evidence="5 6" id="KW-0472">Membrane</keyword>
<feature type="transmembrane region" description="Helical" evidence="6">
    <location>
        <begin position="155"/>
        <end position="176"/>
    </location>
</feature>
<keyword evidence="2" id="KW-0813">Transport</keyword>
<dbReference type="Pfam" id="PF11700">
    <property type="entry name" value="ATG22"/>
    <property type="match status" value="1"/>
</dbReference>
<evidence type="ECO:0000313" key="7">
    <source>
        <dbReference type="EMBL" id="MBD1270461.1"/>
    </source>
</evidence>
<dbReference type="Proteomes" id="UP000587211">
    <property type="component" value="Unassembled WGS sequence"/>
</dbReference>
<proteinExistence type="predicted"/>
<name>A0A8I0FWM5_9ACTN</name>
<dbReference type="SUPFAM" id="SSF103473">
    <property type="entry name" value="MFS general substrate transporter"/>
    <property type="match status" value="1"/>
</dbReference>
<dbReference type="InterPro" id="IPR036259">
    <property type="entry name" value="MFS_trans_sf"/>
</dbReference>
<dbReference type="InterPro" id="IPR024671">
    <property type="entry name" value="Atg22-like"/>
</dbReference>
<feature type="transmembrane region" description="Helical" evidence="6">
    <location>
        <begin position="382"/>
        <end position="404"/>
    </location>
</feature>
<keyword evidence="3 6" id="KW-0812">Transmembrane</keyword>
<evidence type="ECO:0000313" key="9">
    <source>
        <dbReference type="EMBL" id="NYI37848.1"/>
    </source>
</evidence>
<sequence>MSEEVVATRRDRGRVVAWGLWDWGSAAFNAVIVTFIFSVYLVEGVGDDVPGPFRASTWLGLSSAAGAVLIAIIAPALGRRTDAGGARKKSLFWLTMAVVVITASLFFVENDWHFLWLGLTLMAAGSVIFELTQVPYFAMLRQVSTPDDVGRVSGFGWAMGYFGGIVLLLICYFGFVAGDGDTRGFLGVPSENGMNIRLIALLAAVWFLVFAIPLFLKVPELPATANADAPKVSIADSYRGIWNDVTTMWREDRDTLKFLIASAFFRDGLAGVFAYGAVLAVSVYSIREDDVILFGVAANVISAAGALLAGRYDDRIGPRAVIVFSLASMLVCGLVLLFVDGPRMFWIFGLGLCLFVGPAQSASRTYLTRITTPGREGQNFGLYAMTGRAVSFMAPLFFAISIWAGNLLLDTETDRWGIAGIMVVLGFGLLLLLRVPAHVEDRARRHSAEG</sequence>
<evidence type="ECO:0000313" key="10">
    <source>
        <dbReference type="Proteomes" id="UP000587211"/>
    </source>
</evidence>
<feature type="transmembrane region" description="Helical" evidence="6">
    <location>
        <begin position="345"/>
        <end position="362"/>
    </location>
</feature>
<feature type="transmembrane region" description="Helical" evidence="6">
    <location>
        <begin position="20"/>
        <end position="42"/>
    </location>
</feature>
<dbReference type="RefSeq" id="WP_179424318.1">
    <property type="nucleotide sequence ID" value="NZ_BAAAMP010000001.1"/>
</dbReference>
<comment type="caution">
    <text evidence="7">The sequence shown here is derived from an EMBL/GenBank/DDBJ whole genome shotgun (WGS) entry which is preliminary data.</text>
</comment>
<evidence type="ECO:0000256" key="2">
    <source>
        <dbReference type="ARBA" id="ARBA00022448"/>
    </source>
</evidence>
<evidence type="ECO:0000313" key="11">
    <source>
        <dbReference type="Proteomes" id="UP000659061"/>
    </source>
</evidence>
<dbReference type="EMBL" id="JACBZN010000001">
    <property type="protein sequence ID" value="NYI37848.1"/>
    <property type="molecule type" value="Genomic_DNA"/>
</dbReference>
<organism evidence="7 11">
    <name type="scientific">Aeromicrobium tamlense</name>
    <dbReference type="NCBI Taxonomy" id="375541"/>
    <lineage>
        <taxon>Bacteria</taxon>
        <taxon>Bacillati</taxon>
        <taxon>Actinomycetota</taxon>
        <taxon>Actinomycetes</taxon>
        <taxon>Propionibacteriales</taxon>
        <taxon>Nocardioidaceae</taxon>
        <taxon>Aeromicrobium</taxon>
    </lineage>
</organism>
<dbReference type="EMBL" id="JACWMT010000003">
    <property type="protein sequence ID" value="MBD1271407.1"/>
    <property type="molecule type" value="Genomic_DNA"/>
</dbReference>
<dbReference type="AlphaFoldDB" id="A0A8I0FWM5"/>
<accession>A0A8I0FWM5</accession>
<feature type="transmembrane region" description="Helical" evidence="6">
    <location>
        <begin position="196"/>
        <end position="216"/>
    </location>
</feature>
<evidence type="ECO:0000256" key="4">
    <source>
        <dbReference type="ARBA" id="ARBA00022989"/>
    </source>
</evidence>
<reference evidence="9 10" key="1">
    <citation type="submission" date="2020-07" db="EMBL/GenBank/DDBJ databases">
        <title>Sequencing the genomes of 1000 actinobacteria strains.</title>
        <authorList>
            <person name="Klenk H.-P."/>
        </authorList>
    </citation>
    <scope>NUCLEOTIDE SEQUENCE [LARGE SCALE GENOMIC DNA]</scope>
    <source>
        <strain evidence="9 10">DSM 19087</strain>
    </source>
</reference>
<dbReference type="InterPro" id="IPR050495">
    <property type="entry name" value="ATG22/LtaA_families"/>
</dbReference>
<gene>
    <name evidence="9" type="ORF">BJ975_001223</name>
    <name evidence="7" type="ORF">IDH50_09490</name>
    <name evidence="8" type="ORF">IDH50_14270</name>
</gene>
<keyword evidence="10" id="KW-1185">Reference proteome</keyword>
<feature type="transmembrane region" description="Helical" evidence="6">
    <location>
        <begin position="57"/>
        <end position="78"/>
    </location>
</feature>
<comment type="subcellular location">
    <subcellularLocation>
        <location evidence="1">Endomembrane system</location>
        <topology evidence="1">Multi-pass membrane protein</topology>
    </subcellularLocation>
</comment>
<feature type="transmembrane region" description="Helical" evidence="6">
    <location>
        <begin position="90"/>
        <end position="108"/>
    </location>
</feature>
<evidence type="ECO:0000313" key="8">
    <source>
        <dbReference type="EMBL" id="MBD1271407.1"/>
    </source>
</evidence>
<evidence type="ECO:0000256" key="3">
    <source>
        <dbReference type="ARBA" id="ARBA00022692"/>
    </source>
</evidence>
<dbReference type="PANTHER" id="PTHR23519">
    <property type="entry name" value="AUTOPHAGY-RELATED PROTEIN 22"/>
    <property type="match status" value="1"/>
</dbReference>
<dbReference type="PANTHER" id="PTHR23519:SF1">
    <property type="entry name" value="AUTOPHAGY-RELATED PROTEIN 22"/>
    <property type="match status" value="1"/>
</dbReference>
<evidence type="ECO:0000256" key="1">
    <source>
        <dbReference type="ARBA" id="ARBA00004127"/>
    </source>
</evidence>
<keyword evidence="4 6" id="KW-1133">Transmembrane helix</keyword>
<dbReference type="Proteomes" id="UP000659061">
    <property type="component" value="Unassembled WGS sequence"/>
</dbReference>